<dbReference type="GO" id="GO:0008840">
    <property type="term" value="F:4-hydroxy-tetrahydrodipicolinate synthase activity"/>
    <property type="evidence" value="ECO:0007669"/>
    <property type="project" value="TreeGrafter"/>
</dbReference>
<feature type="active site" description="Schiff-base intermediate with substrate" evidence="5">
    <location>
        <position position="164"/>
    </location>
</feature>
<comment type="similarity">
    <text evidence="1 4">Belongs to the DapA family.</text>
</comment>
<evidence type="ECO:0000313" key="8">
    <source>
        <dbReference type="Proteomes" id="UP001165679"/>
    </source>
</evidence>
<evidence type="ECO:0000256" key="1">
    <source>
        <dbReference type="ARBA" id="ARBA00007592"/>
    </source>
</evidence>
<dbReference type="RefSeq" id="WP_264714261.1">
    <property type="nucleotide sequence ID" value="NZ_JAPDNT010000009.1"/>
</dbReference>
<keyword evidence="3" id="KW-0704">Schiff base</keyword>
<dbReference type="Proteomes" id="UP001165679">
    <property type="component" value="Unassembled WGS sequence"/>
</dbReference>
<sequence length="299" mass="31982">MSVQPFGVMPPMATPFDTRGNVVVTALREQVDFLIEAGVHGVVCGGSTGEGHTFERDEYAKLIDVAGAAVHGRVPFLAGVIVNSTQEAVIRGNMVKGMNVAALQVTPVHYLFKPDEDATIEHFRVVAEETGVPIIIYNVVPWNYLSPALLLRIMREVPGVVGVKQSAGDLKLLSDLLIAARPEDQIFTAVDALLYPSYTLGARGSIAAILSAAPHANVQLWNAVKAGDHATAKDLHERLLRLWNAISADNLPACVKYAQTLQGVPALAPRKPMPLPSEKQKAAIRTALAGLSVQLHQAA</sequence>
<protein>
    <submittedName>
        <fullName evidence="7">Dihydrodipicolinate synthase family protein</fullName>
    </submittedName>
</protein>
<keyword evidence="8" id="KW-1185">Reference proteome</keyword>
<gene>
    <name evidence="7" type="ORF">OL599_13265</name>
</gene>
<name>A0AA42CI30_9PROT</name>
<evidence type="ECO:0000256" key="2">
    <source>
        <dbReference type="ARBA" id="ARBA00023239"/>
    </source>
</evidence>
<dbReference type="InterPro" id="IPR020624">
    <property type="entry name" value="Schiff_base-form_aldolases_CS"/>
</dbReference>
<dbReference type="PRINTS" id="PR00146">
    <property type="entry name" value="DHPICSNTHASE"/>
</dbReference>
<dbReference type="PIRSF" id="PIRSF001365">
    <property type="entry name" value="DHDPS"/>
    <property type="match status" value="1"/>
</dbReference>
<organism evidence="7 8">
    <name type="scientific">Limobrevibacterium gyesilva</name>
    <dbReference type="NCBI Taxonomy" id="2991712"/>
    <lineage>
        <taxon>Bacteria</taxon>
        <taxon>Pseudomonadati</taxon>
        <taxon>Pseudomonadota</taxon>
        <taxon>Alphaproteobacteria</taxon>
        <taxon>Acetobacterales</taxon>
        <taxon>Acetobacteraceae</taxon>
        <taxon>Limobrevibacterium</taxon>
    </lineage>
</organism>
<dbReference type="InterPro" id="IPR002220">
    <property type="entry name" value="DapA-like"/>
</dbReference>
<dbReference type="Pfam" id="PF00701">
    <property type="entry name" value="DHDPS"/>
    <property type="match status" value="1"/>
</dbReference>
<dbReference type="AlphaFoldDB" id="A0AA42CI30"/>
<accession>A0AA42CI30</accession>
<evidence type="ECO:0000256" key="5">
    <source>
        <dbReference type="PIRSR" id="PIRSR001365-1"/>
    </source>
</evidence>
<dbReference type="SUPFAM" id="SSF51569">
    <property type="entry name" value="Aldolase"/>
    <property type="match status" value="1"/>
</dbReference>
<reference evidence="7" key="1">
    <citation type="submission" date="2022-09" db="EMBL/GenBank/DDBJ databases">
        <title>Rhodovastum sp. nov. RN2-1 isolated from soil in Seongnam, South Korea.</title>
        <authorList>
            <person name="Le N.T."/>
        </authorList>
    </citation>
    <scope>NUCLEOTIDE SEQUENCE</scope>
    <source>
        <strain evidence="7">RN2-1</strain>
    </source>
</reference>
<keyword evidence="2 4" id="KW-0456">Lyase</keyword>
<dbReference type="CDD" id="cd00408">
    <property type="entry name" value="DHDPS-like"/>
    <property type="match status" value="1"/>
</dbReference>
<dbReference type="PANTHER" id="PTHR12128:SF66">
    <property type="entry name" value="4-HYDROXY-2-OXOGLUTARATE ALDOLASE, MITOCHONDRIAL"/>
    <property type="match status" value="1"/>
</dbReference>
<feature type="binding site" evidence="6">
    <location>
        <position position="48"/>
    </location>
    <ligand>
        <name>pyruvate</name>
        <dbReference type="ChEBI" id="CHEBI:15361"/>
    </ligand>
</feature>
<evidence type="ECO:0000256" key="4">
    <source>
        <dbReference type="PIRNR" id="PIRNR001365"/>
    </source>
</evidence>
<dbReference type="EMBL" id="JAPDNT010000009">
    <property type="protein sequence ID" value="MCW3475547.1"/>
    <property type="molecule type" value="Genomic_DNA"/>
</dbReference>
<evidence type="ECO:0000313" key="7">
    <source>
        <dbReference type="EMBL" id="MCW3475547.1"/>
    </source>
</evidence>
<dbReference type="PROSITE" id="PS00665">
    <property type="entry name" value="DHDPS_1"/>
    <property type="match status" value="1"/>
</dbReference>
<dbReference type="InterPro" id="IPR013785">
    <property type="entry name" value="Aldolase_TIM"/>
</dbReference>
<feature type="binding site" evidence="6">
    <location>
        <position position="206"/>
    </location>
    <ligand>
        <name>pyruvate</name>
        <dbReference type="ChEBI" id="CHEBI:15361"/>
    </ligand>
</feature>
<comment type="caution">
    <text evidence="7">The sequence shown here is derived from an EMBL/GenBank/DDBJ whole genome shotgun (WGS) entry which is preliminary data.</text>
</comment>
<feature type="active site" description="Proton donor/acceptor" evidence="5">
    <location>
        <position position="137"/>
    </location>
</feature>
<reference evidence="7" key="2">
    <citation type="submission" date="2022-10" db="EMBL/GenBank/DDBJ databases">
        <authorList>
            <person name="Trinh H.N."/>
        </authorList>
    </citation>
    <scope>NUCLEOTIDE SEQUENCE</scope>
    <source>
        <strain evidence="7">RN2-1</strain>
    </source>
</reference>
<proteinExistence type="inferred from homology"/>
<evidence type="ECO:0000256" key="6">
    <source>
        <dbReference type="PIRSR" id="PIRSR001365-2"/>
    </source>
</evidence>
<dbReference type="Gene3D" id="3.20.20.70">
    <property type="entry name" value="Aldolase class I"/>
    <property type="match status" value="1"/>
</dbReference>
<dbReference type="SMART" id="SM01130">
    <property type="entry name" value="DHDPS"/>
    <property type="match status" value="1"/>
</dbReference>
<evidence type="ECO:0000256" key="3">
    <source>
        <dbReference type="ARBA" id="ARBA00023270"/>
    </source>
</evidence>
<dbReference type="PANTHER" id="PTHR12128">
    <property type="entry name" value="DIHYDRODIPICOLINATE SYNTHASE"/>
    <property type="match status" value="1"/>
</dbReference>